<gene>
    <name evidence="2" type="ORF">A7U60_g4948</name>
</gene>
<organism evidence="2 3">
    <name type="scientific">Sanghuangporus baumii</name>
    <name type="common">Phellinus baumii</name>
    <dbReference type="NCBI Taxonomy" id="108892"/>
    <lineage>
        <taxon>Eukaryota</taxon>
        <taxon>Fungi</taxon>
        <taxon>Dikarya</taxon>
        <taxon>Basidiomycota</taxon>
        <taxon>Agaricomycotina</taxon>
        <taxon>Agaricomycetes</taxon>
        <taxon>Hymenochaetales</taxon>
        <taxon>Hymenochaetaceae</taxon>
        <taxon>Sanghuangporus</taxon>
    </lineage>
</organism>
<keyword evidence="3" id="KW-1185">Reference proteome</keyword>
<feature type="region of interest" description="Disordered" evidence="1">
    <location>
        <begin position="1"/>
        <end position="23"/>
    </location>
</feature>
<name>A0A9Q5N4G9_SANBA</name>
<protein>
    <submittedName>
        <fullName evidence="2">Uncharacterized protein</fullName>
    </submittedName>
</protein>
<feature type="compositionally biased region" description="Basic residues" evidence="1">
    <location>
        <begin position="138"/>
        <end position="151"/>
    </location>
</feature>
<feature type="region of interest" description="Disordered" evidence="1">
    <location>
        <begin position="124"/>
        <end position="183"/>
    </location>
</feature>
<sequence>MVTHSTRSRPKGKNSGLDAESKAFWPHRKPVPVLECLDSNSDISPELSYGSSPSSPLSPLCKRSVSPDLPDEIEENSIDSIVWPKRRKDCAWMAGKVSFMKEQAARRKRREVDSSVFRDEIVGYGAHPPAASSSHKECRGKHGQRRTKSSKKINGCTTSASPQDTTLVGTKPKANRKPLRDITSSFDKCRNANETPSVSPSFVPRRTIPESWHRAIRSLLTQGREMPFPFGEALIMDTSQIQE</sequence>
<evidence type="ECO:0000256" key="1">
    <source>
        <dbReference type="SAM" id="MobiDB-lite"/>
    </source>
</evidence>
<comment type="caution">
    <text evidence="2">The sequence shown here is derived from an EMBL/GenBank/DDBJ whole genome shotgun (WGS) entry which is preliminary data.</text>
</comment>
<dbReference type="AlphaFoldDB" id="A0A9Q5N4G9"/>
<proteinExistence type="predicted"/>
<feature type="compositionally biased region" description="Basic residues" evidence="1">
    <location>
        <begin position="1"/>
        <end position="12"/>
    </location>
</feature>
<feature type="compositionally biased region" description="Polar residues" evidence="1">
    <location>
        <begin position="155"/>
        <end position="168"/>
    </location>
</feature>
<feature type="compositionally biased region" description="Low complexity" evidence="1">
    <location>
        <begin position="45"/>
        <end position="60"/>
    </location>
</feature>
<feature type="region of interest" description="Disordered" evidence="1">
    <location>
        <begin position="45"/>
        <end position="71"/>
    </location>
</feature>
<reference evidence="2" key="1">
    <citation type="submission" date="2016-06" db="EMBL/GenBank/DDBJ databases">
        <title>Draft Genome sequence of the fungus Inonotus baumii.</title>
        <authorList>
            <person name="Zhu H."/>
            <person name="Lin W."/>
        </authorList>
    </citation>
    <scope>NUCLEOTIDE SEQUENCE</scope>
    <source>
        <strain evidence="2">821</strain>
    </source>
</reference>
<evidence type="ECO:0000313" key="2">
    <source>
        <dbReference type="EMBL" id="OCB87990.1"/>
    </source>
</evidence>
<dbReference type="EMBL" id="LNZH02000186">
    <property type="protein sequence ID" value="OCB87990.1"/>
    <property type="molecule type" value="Genomic_DNA"/>
</dbReference>
<accession>A0A9Q5N4G9</accession>
<dbReference type="Proteomes" id="UP000757232">
    <property type="component" value="Unassembled WGS sequence"/>
</dbReference>
<evidence type="ECO:0000313" key="3">
    <source>
        <dbReference type="Proteomes" id="UP000757232"/>
    </source>
</evidence>